<dbReference type="InterPro" id="IPR002557">
    <property type="entry name" value="Chitin-bd_dom"/>
</dbReference>
<keyword evidence="1" id="KW-0147">Chitin-binding</keyword>
<feature type="chain" id="PRO_5035804172" description="Chitin-binding type-2 domain-containing protein" evidence="6">
    <location>
        <begin position="20"/>
        <end position="164"/>
    </location>
</feature>
<feature type="signal peptide" evidence="6">
    <location>
        <begin position="1"/>
        <end position="19"/>
    </location>
</feature>
<dbReference type="EMBL" id="CADEPI010000280">
    <property type="protein sequence ID" value="CAB3382694.1"/>
    <property type="molecule type" value="Genomic_DNA"/>
</dbReference>
<dbReference type="PROSITE" id="PS50940">
    <property type="entry name" value="CHIT_BIND_II"/>
    <property type="match status" value="1"/>
</dbReference>
<feature type="domain" description="Chitin-binding type-2" evidence="7">
    <location>
        <begin position="32"/>
        <end position="91"/>
    </location>
</feature>
<keyword evidence="3" id="KW-0677">Repeat</keyword>
<evidence type="ECO:0000256" key="5">
    <source>
        <dbReference type="ARBA" id="ARBA00023180"/>
    </source>
</evidence>
<evidence type="ECO:0000256" key="6">
    <source>
        <dbReference type="SAM" id="SignalP"/>
    </source>
</evidence>
<dbReference type="SUPFAM" id="SSF57625">
    <property type="entry name" value="Invertebrate chitin-binding proteins"/>
    <property type="match status" value="1"/>
</dbReference>
<evidence type="ECO:0000256" key="1">
    <source>
        <dbReference type="ARBA" id="ARBA00022669"/>
    </source>
</evidence>
<evidence type="ECO:0000259" key="7">
    <source>
        <dbReference type="PROSITE" id="PS50940"/>
    </source>
</evidence>
<dbReference type="Proteomes" id="UP000494165">
    <property type="component" value="Unassembled WGS sequence"/>
</dbReference>
<keyword evidence="9" id="KW-1185">Reference proteome</keyword>
<dbReference type="PANTHER" id="PTHR23301">
    <property type="entry name" value="CHITIN BINDING PERITROPHIN-A"/>
    <property type="match status" value="1"/>
</dbReference>
<sequence>MKTLCLLVALGALIAATYSQTTSTPPPTPADWFECPEPSGFFPHPFDCVKYFVCTNNLAWLLRCPPGPNGDLYFDAEKKECNFADLVTCTATPTLKSMQSATGRASSEKPRSPLFCTVAGSESKEENPGVGLLVAGTLPAAAFAAAGSKRREKVSLVTRARECA</sequence>
<evidence type="ECO:0000313" key="8">
    <source>
        <dbReference type="EMBL" id="CAB3382694.1"/>
    </source>
</evidence>
<accession>A0A8S1DX93</accession>
<evidence type="ECO:0000256" key="3">
    <source>
        <dbReference type="ARBA" id="ARBA00022737"/>
    </source>
</evidence>
<name>A0A8S1DX93_9INSE</name>
<keyword evidence="5" id="KW-0325">Glycoprotein</keyword>
<protein>
    <recommendedName>
        <fullName evidence="7">Chitin-binding type-2 domain-containing protein</fullName>
    </recommendedName>
</protein>
<dbReference type="AlphaFoldDB" id="A0A8S1DX93"/>
<evidence type="ECO:0000256" key="2">
    <source>
        <dbReference type="ARBA" id="ARBA00022729"/>
    </source>
</evidence>
<dbReference type="PANTHER" id="PTHR23301:SF0">
    <property type="entry name" value="CHITIN-BINDING TYPE-2 DOMAIN-CONTAINING PROTEIN-RELATED"/>
    <property type="match status" value="1"/>
</dbReference>
<evidence type="ECO:0000256" key="4">
    <source>
        <dbReference type="ARBA" id="ARBA00023157"/>
    </source>
</evidence>
<dbReference type="InterPro" id="IPR051940">
    <property type="entry name" value="Chitin_bind-dev_reg"/>
</dbReference>
<dbReference type="Gene3D" id="2.170.140.10">
    <property type="entry name" value="Chitin binding domain"/>
    <property type="match status" value="1"/>
</dbReference>
<dbReference type="OrthoDB" id="6020543at2759"/>
<gene>
    <name evidence="8" type="ORF">CLODIP_2_CD00944</name>
</gene>
<dbReference type="GO" id="GO:0008061">
    <property type="term" value="F:chitin binding"/>
    <property type="evidence" value="ECO:0007669"/>
    <property type="project" value="UniProtKB-KW"/>
</dbReference>
<keyword evidence="2 6" id="KW-0732">Signal</keyword>
<dbReference type="SMART" id="SM00494">
    <property type="entry name" value="ChtBD2"/>
    <property type="match status" value="1"/>
</dbReference>
<organism evidence="8 9">
    <name type="scientific">Cloeon dipterum</name>
    <dbReference type="NCBI Taxonomy" id="197152"/>
    <lineage>
        <taxon>Eukaryota</taxon>
        <taxon>Metazoa</taxon>
        <taxon>Ecdysozoa</taxon>
        <taxon>Arthropoda</taxon>
        <taxon>Hexapoda</taxon>
        <taxon>Insecta</taxon>
        <taxon>Pterygota</taxon>
        <taxon>Palaeoptera</taxon>
        <taxon>Ephemeroptera</taxon>
        <taxon>Pisciforma</taxon>
        <taxon>Baetidae</taxon>
        <taxon>Cloeon</taxon>
    </lineage>
</organism>
<keyword evidence="4" id="KW-1015">Disulfide bond</keyword>
<dbReference type="InterPro" id="IPR036508">
    <property type="entry name" value="Chitin-bd_dom_sf"/>
</dbReference>
<evidence type="ECO:0000313" key="9">
    <source>
        <dbReference type="Proteomes" id="UP000494165"/>
    </source>
</evidence>
<dbReference type="GO" id="GO:0005576">
    <property type="term" value="C:extracellular region"/>
    <property type="evidence" value="ECO:0007669"/>
    <property type="project" value="InterPro"/>
</dbReference>
<dbReference type="Pfam" id="PF01607">
    <property type="entry name" value="CBM_14"/>
    <property type="match status" value="1"/>
</dbReference>
<proteinExistence type="predicted"/>
<reference evidence="8 9" key="1">
    <citation type="submission" date="2020-04" db="EMBL/GenBank/DDBJ databases">
        <authorList>
            <person name="Alioto T."/>
            <person name="Alioto T."/>
            <person name="Gomez Garrido J."/>
        </authorList>
    </citation>
    <scope>NUCLEOTIDE SEQUENCE [LARGE SCALE GENOMIC DNA]</scope>
</reference>
<comment type="caution">
    <text evidence="8">The sequence shown here is derived from an EMBL/GenBank/DDBJ whole genome shotgun (WGS) entry which is preliminary data.</text>
</comment>